<name>A0A2I0V1P0_9BACI</name>
<evidence type="ECO:0000313" key="1">
    <source>
        <dbReference type="EMBL" id="PKU52233.1"/>
    </source>
</evidence>
<gene>
    <name evidence="1" type="ORF">CRI88_07665</name>
</gene>
<protein>
    <submittedName>
        <fullName evidence="1">DUF2071 domain-containing protein</fullName>
    </submittedName>
</protein>
<dbReference type="InterPro" id="IPR023375">
    <property type="entry name" value="ADC_dom_sf"/>
</dbReference>
<dbReference type="RefSeq" id="WP_058844341.1">
    <property type="nucleotide sequence ID" value="NZ_PDFK01000002.1"/>
</dbReference>
<dbReference type="EMBL" id="PDFK01000002">
    <property type="protein sequence ID" value="PKU52233.1"/>
    <property type="molecule type" value="Genomic_DNA"/>
</dbReference>
<dbReference type="AlphaFoldDB" id="A0A2I0V1P0"/>
<reference evidence="1 2" key="1">
    <citation type="submission" date="2017-10" db="EMBL/GenBank/DDBJ databases">
        <title>Draft genome of Lysinibacillus fusiformis strain Juneja, a laboratory-derived pathogen of Drosophila melanogaster.</title>
        <authorList>
            <person name="Smith B.R."/>
            <person name="Unckless R.L."/>
        </authorList>
    </citation>
    <scope>NUCLEOTIDE SEQUENCE [LARGE SCALE GENOMIC DNA]</scope>
    <source>
        <strain evidence="1 2">Juneja</strain>
    </source>
</reference>
<comment type="caution">
    <text evidence="1">The sequence shown here is derived from an EMBL/GenBank/DDBJ whole genome shotgun (WGS) entry which is preliminary data.</text>
</comment>
<sequence length="222" mass="26603">MWMMTQTWQDVLFLHWPIDPKELEKHLPEELKLDLFEQNAWLSAVLFKVHRHRLRFLPTIPGMNIYLQLNVRTYVEYNGMKGIYFFHLDVTNYFVSKITALGSLPYRFSKILAKQRENHFSYTSHYKACDERLRVTYTIEDHTNTNFDQWIVERYHSWAKWKDTLFRIDIHHSPWEIQRASATIHSNTLASFMKGNFQGTQPIAHFAKNKVAKVFPPVVERK</sequence>
<dbReference type="Proteomes" id="UP000234956">
    <property type="component" value="Unassembled WGS sequence"/>
</dbReference>
<dbReference type="InterPro" id="IPR018644">
    <property type="entry name" value="DUF2071"/>
</dbReference>
<accession>A0A2I0V1P0</accession>
<dbReference type="SUPFAM" id="SSF160104">
    <property type="entry name" value="Acetoacetate decarboxylase-like"/>
    <property type="match status" value="1"/>
</dbReference>
<dbReference type="Pfam" id="PF09844">
    <property type="entry name" value="DUF2071"/>
    <property type="match status" value="1"/>
</dbReference>
<dbReference type="Gene3D" id="2.40.400.10">
    <property type="entry name" value="Acetoacetate decarboxylase-like"/>
    <property type="match status" value="1"/>
</dbReference>
<proteinExistence type="predicted"/>
<organism evidence="1 2">
    <name type="scientific">Lysinibacillus fusiformis</name>
    <dbReference type="NCBI Taxonomy" id="28031"/>
    <lineage>
        <taxon>Bacteria</taxon>
        <taxon>Bacillati</taxon>
        <taxon>Bacillota</taxon>
        <taxon>Bacilli</taxon>
        <taxon>Bacillales</taxon>
        <taxon>Bacillaceae</taxon>
        <taxon>Lysinibacillus</taxon>
    </lineage>
</organism>
<evidence type="ECO:0000313" key="2">
    <source>
        <dbReference type="Proteomes" id="UP000234956"/>
    </source>
</evidence>
<dbReference type="PANTHER" id="PTHR39186">
    <property type="entry name" value="DUF2071 FAMILY PROTEIN"/>
    <property type="match status" value="1"/>
</dbReference>
<dbReference type="PANTHER" id="PTHR39186:SF1">
    <property type="entry name" value="DUF2071 DOMAIN-CONTAINING PROTEIN"/>
    <property type="match status" value="1"/>
</dbReference>